<dbReference type="Gene3D" id="1.25.10.10">
    <property type="entry name" value="Leucine-rich Repeat Variant"/>
    <property type="match status" value="1"/>
</dbReference>
<organism evidence="1">
    <name type="scientific">Rhodanobacter sp. IGA1.0</name>
    <dbReference type="NCBI Taxonomy" id="3158582"/>
    <lineage>
        <taxon>Bacteria</taxon>
        <taxon>Pseudomonadati</taxon>
        <taxon>Pseudomonadota</taxon>
        <taxon>Gammaproteobacteria</taxon>
        <taxon>Lysobacterales</taxon>
        <taxon>Rhodanobacteraceae</taxon>
        <taxon>Rhodanobacter</taxon>
    </lineage>
</organism>
<accession>A0AAU7QMN5</accession>
<sequence>MQEFHVAASTLTPGTWYPSCDALRERFEVYGEEAKQRLLATANASNPAERDIAGCLLAGWPAWSPSDLPALKQAISRERGGGWIVRALAKFPVEQAAALVIPIVEREGGMNQAGFVLGEMLPRALPQVLRRMAHAPGAERDNLAAALSFDSSLPEAAPSRTPMLRALVDAATNRSLPADEREQALRLVAAFGERARSHGAAIRPLASDRDPRLRKAAHSALRSMLDPSVLGEILASCPPPGTEAAFKPDPGAPPPLVDAPGESEAADCFGALAGMGQDVGQVAPQLLPYLESTSWRWRMQTAEALGQLGNRSVSSALHPLLQDRDWQVVAATILAEVRLGDETAVPALRQVAQTHWFAAVRRAADEAVAALQAGKPKALESLYRTDNRFANLLWNNPLAKEAASCALPAATRAPMSLDLHGGTLGGSDRGEFGGNLTWMRAGAPPKLLLERNVSGMLKLSDRTAWVITGLSHMGMEYAAVYRVQIAGDGKVAISRLLNLPAASRDLSIDGDGLRSSGWVGSYLLVPADAGGRSVRISRVDCTH</sequence>
<dbReference type="InterPro" id="IPR016024">
    <property type="entry name" value="ARM-type_fold"/>
</dbReference>
<dbReference type="AlphaFoldDB" id="A0AAU7QMN5"/>
<dbReference type="RefSeq" id="WP_350016694.1">
    <property type="nucleotide sequence ID" value="NZ_CP157948.1"/>
</dbReference>
<dbReference type="EMBL" id="CP157948">
    <property type="protein sequence ID" value="XBS90694.1"/>
    <property type="molecule type" value="Genomic_DNA"/>
</dbReference>
<reference evidence="1" key="1">
    <citation type="submission" date="2024-06" db="EMBL/GenBank/DDBJ databases">
        <authorList>
            <person name="Sun Y."/>
        </authorList>
    </citation>
    <scope>NUCLEOTIDE SEQUENCE</scope>
    <source>
        <strain evidence="1">IGA1.0</strain>
    </source>
</reference>
<dbReference type="SUPFAM" id="SSF48371">
    <property type="entry name" value="ARM repeat"/>
    <property type="match status" value="1"/>
</dbReference>
<dbReference type="Pfam" id="PF13646">
    <property type="entry name" value="HEAT_2"/>
    <property type="match status" value="1"/>
</dbReference>
<gene>
    <name evidence="1" type="ORF">ABNK63_03360</name>
</gene>
<protein>
    <submittedName>
        <fullName evidence="1">HEAT repeat domain-containing protein</fullName>
    </submittedName>
</protein>
<proteinExistence type="predicted"/>
<name>A0AAU7QMN5_9GAMM</name>
<dbReference type="InterPro" id="IPR011989">
    <property type="entry name" value="ARM-like"/>
</dbReference>
<evidence type="ECO:0000313" key="1">
    <source>
        <dbReference type="EMBL" id="XBS90694.1"/>
    </source>
</evidence>